<protein>
    <recommendedName>
        <fullName evidence="3">WW domain-containing protein</fullName>
    </recommendedName>
</protein>
<evidence type="ECO:0000256" key="1">
    <source>
        <dbReference type="SAM" id="Coils"/>
    </source>
</evidence>
<feature type="region of interest" description="Disordered" evidence="2">
    <location>
        <begin position="91"/>
        <end position="113"/>
    </location>
</feature>
<dbReference type="CDD" id="cd00201">
    <property type="entry name" value="WW"/>
    <property type="match status" value="1"/>
</dbReference>
<dbReference type="SUPFAM" id="SSF51045">
    <property type="entry name" value="WW domain"/>
    <property type="match status" value="1"/>
</dbReference>
<evidence type="ECO:0000313" key="4">
    <source>
        <dbReference type="EMBL" id="CCC46514.1"/>
    </source>
</evidence>
<name>G0TRF0_TRYVY</name>
<dbReference type="InterPro" id="IPR001202">
    <property type="entry name" value="WW_dom"/>
</dbReference>
<dbReference type="InterPro" id="IPR036020">
    <property type="entry name" value="WW_dom_sf"/>
</dbReference>
<evidence type="ECO:0000256" key="2">
    <source>
        <dbReference type="SAM" id="MobiDB-lite"/>
    </source>
</evidence>
<dbReference type="EMBL" id="HE573017">
    <property type="protein sequence ID" value="CCC46514.1"/>
    <property type="molecule type" value="Genomic_DNA"/>
</dbReference>
<dbReference type="PANTHER" id="PTHR21715:SF0">
    <property type="entry name" value="RH04127P"/>
    <property type="match status" value="1"/>
</dbReference>
<dbReference type="SMART" id="SM00456">
    <property type="entry name" value="WW"/>
    <property type="match status" value="1"/>
</dbReference>
<dbReference type="Gene3D" id="3.30.1470.10">
    <property type="entry name" value="Photosystem I PsaD, reaction center subunit II"/>
    <property type="match status" value="1"/>
</dbReference>
<sequence>MSVVLDVLTGENYEPSEAELLEYGKWLGMDLPADKPFLWIAREGLKAPLPEHWKACRSEKGELYYFNFKTGESIWDHPLDEHYRQLLQSEKKNPGPKSIANGAPKAPLPLNSKGPIFVERTNIQEDRNVTAGGKMKVHALKTLKQRKELPEELRIDIKGSGPSASETVDRSLTAQRLRGALTAAPVLQKASKADASSGNNSSNVSPDMQALSNNLDEQFETFKNEKMVAHQAAKETFVSSLKQDMEDTERKLREEQDCRLSTLRKEFQKKVMDEKERLEEEYANNVEQMKTEMSKRFEMEREKQAKVFDEKQRKELDDAQKQWEAEMAMLAKKRAQEMENIQAASSDVRGKMQQCTVELIEEAENYVKAYEGSYCSFVNMVRDTNDAHAKLVVSTLYSLLDRVNESYERATGILEGCYISEVEQVRIKFANEIAAMSQKFRNDLREMDCCDDFVAVVPTEIRPSQPCKIVKPSLDVGTQCECSCIPENLLMSGTAGGAVQPVDQNEDKNVLDRDGVEFIKTEIASLETAMAEWKDIQRKEFDDIKANFRDVVETELRAVIEGAIQGQRQLLERASECGDPGTSQVLCSEVADAKKDDKESAKCIAFSQELPEMSNIVSSIVEAVRAAIMEMPLFLLPQKGGCSSDNFFTYDKVSSPLSAGRGSVNVERRICGFPVSFQDQKLLLATEKEGVIEGRKHVESQRLKLEKRRYQLKMAKCQWKQDVMKAKKEGIKTSSQQGQLLNKIRLALDKQLRNLEYDEAILRGSEKWLIMKDRNVCFMEQQLKELEEVRLYDASVHSQDAFALASDFSKTLPDKGVSRSARHELRRGSETVLQHGHILDKIERRLEKITALMNSQQRRRRLSFSAYP</sequence>
<feature type="compositionally biased region" description="Polar residues" evidence="2">
    <location>
        <begin position="194"/>
        <end position="207"/>
    </location>
</feature>
<reference evidence="4" key="1">
    <citation type="journal article" date="2012" name="Proc. Natl. Acad. Sci. U.S.A.">
        <title>Antigenic diversity is generated by distinct evolutionary mechanisms in African trypanosome species.</title>
        <authorList>
            <person name="Jackson A.P."/>
            <person name="Berry A."/>
            <person name="Aslett M."/>
            <person name="Allison H.C."/>
            <person name="Burton P."/>
            <person name="Vavrova-Anderson J."/>
            <person name="Brown R."/>
            <person name="Browne H."/>
            <person name="Corton N."/>
            <person name="Hauser H."/>
            <person name="Gamble J."/>
            <person name="Gilderthorp R."/>
            <person name="Marcello L."/>
            <person name="McQuillan J."/>
            <person name="Otto T.D."/>
            <person name="Quail M.A."/>
            <person name="Sanders M.J."/>
            <person name="van Tonder A."/>
            <person name="Ginger M.L."/>
            <person name="Field M.C."/>
            <person name="Barry J.D."/>
            <person name="Hertz-Fowler C."/>
            <person name="Berriman M."/>
        </authorList>
    </citation>
    <scope>NUCLEOTIDE SEQUENCE</scope>
    <source>
        <strain evidence="4">Y486</strain>
    </source>
</reference>
<feature type="domain" description="WW" evidence="3">
    <location>
        <begin position="47"/>
        <end position="80"/>
    </location>
</feature>
<accession>G0TRF0</accession>
<dbReference type="VEuPathDB" id="TriTrypDB:TvY486_0101620"/>
<gene>
    <name evidence="4" type="ORF">TVY486_0101620</name>
</gene>
<dbReference type="AlphaFoldDB" id="G0TRF0"/>
<organism evidence="4">
    <name type="scientific">Trypanosoma vivax (strain Y486)</name>
    <dbReference type="NCBI Taxonomy" id="1055687"/>
    <lineage>
        <taxon>Eukaryota</taxon>
        <taxon>Discoba</taxon>
        <taxon>Euglenozoa</taxon>
        <taxon>Kinetoplastea</taxon>
        <taxon>Metakinetoplastina</taxon>
        <taxon>Trypanosomatida</taxon>
        <taxon>Trypanosomatidae</taxon>
        <taxon>Trypanosoma</taxon>
        <taxon>Duttonella</taxon>
    </lineage>
</organism>
<dbReference type="InterPro" id="IPR053233">
    <property type="entry name" value="ABRA-related"/>
</dbReference>
<dbReference type="PROSITE" id="PS50020">
    <property type="entry name" value="WW_DOMAIN_2"/>
    <property type="match status" value="1"/>
</dbReference>
<proteinExistence type="predicted"/>
<dbReference type="Pfam" id="PF00397">
    <property type="entry name" value="WW"/>
    <property type="match status" value="1"/>
</dbReference>
<evidence type="ECO:0000259" key="3">
    <source>
        <dbReference type="PROSITE" id="PS50020"/>
    </source>
</evidence>
<dbReference type="OMA" id="RRTRHQW"/>
<feature type="region of interest" description="Disordered" evidence="2">
    <location>
        <begin position="188"/>
        <end position="207"/>
    </location>
</feature>
<feature type="coiled-coil region" evidence="1">
    <location>
        <begin position="238"/>
        <end position="333"/>
    </location>
</feature>
<dbReference type="PANTHER" id="PTHR21715">
    <property type="entry name" value="RH04127P"/>
    <property type="match status" value="1"/>
</dbReference>
<keyword evidence="1" id="KW-0175">Coiled coil</keyword>